<organism evidence="1 2">
    <name type="scientific">Handelsmanbacteria sp. (strain RIFCSPLOWO2_12_FULL_64_10)</name>
    <dbReference type="NCBI Taxonomy" id="1817868"/>
    <lineage>
        <taxon>Bacteria</taxon>
        <taxon>Candidatus Handelsmaniibacteriota</taxon>
    </lineage>
</organism>
<proteinExistence type="predicted"/>
<protein>
    <recommendedName>
        <fullName evidence="3">Nucleotide pyrophosphohydrolase</fullName>
    </recommendedName>
</protein>
<dbReference type="PANTHER" id="PTHR46523">
    <property type="entry name" value="DCTP PYROPHOSPHATASE 1"/>
    <property type="match status" value="1"/>
</dbReference>
<dbReference type="InterPro" id="IPR052555">
    <property type="entry name" value="dCTP_Pyrophosphatase"/>
</dbReference>
<dbReference type="Gene3D" id="1.10.287.1080">
    <property type="entry name" value="MazG-like"/>
    <property type="match status" value="1"/>
</dbReference>
<dbReference type="SUPFAM" id="SSF101386">
    <property type="entry name" value="all-alpha NTP pyrophosphatases"/>
    <property type="match status" value="1"/>
</dbReference>
<dbReference type="PANTHER" id="PTHR46523:SF1">
    <property type="entry name" value="DCTP PYROPHOSPHATASE 1"/>
    <property type="match status" value="1"/>
</dbReference>
<dbReference type="AlphaFoldDB" id="A0A1F6CNW7"/>
<dbReference type="Pfam" id="PF12643">
    <property type="entry name" value="MazG-like"/>
    <property type="match status" value="1"/>
</dbReference>
<dbReference type="GO" id="GO:0009143">
    <property type="term" value="P:nucleoside triphosphate catabolic process"/>
    <property type="evidence" value="ECO:0007669"/>
    <property type="project" value="InterPro"/>
</dbReference>
<comment type="caution">
    <text evidence="1">The sequence shown here is derived from an EMBL/GenBank/DDBJ whole genome shotgun (WGS) entry which is preliminary data.</text>
</comment>
<dbReference type="GO" id="GO:0047429">
    <property type="term" value="F:nucleoside triphosphate diphosphatase activity"/>
    <property type="evidence" value="ECO:0007669"/>
    <property type="project" value="InterPro"/>
</dbReference>
<dbReference type="CDD" id="cd11537">
    <property type="entry name" value="NTP-PPase_RS21-C6_like"/>
    <property type="match status" value="1"/>
</dbReference>
<evidence type="ECO:0000313" key="1">
    <source>
        <dbReference type="EMBL" id="OGG50701.1"/>
    </source>
</evidence>
<gene>
    <name evidence="1" type="ORF">A3F84_09750</name>
</gene>
<sequence>MNDADTTLSALKDRLAAFVRERDWEQFHAPKNLAMSIAIEAAELMERFQWLTPEQSCAVTPEDKRKIQEEVADVVIYALYLCNRLSIDLTGAILAKTERNATRYPAHLVRGRADHTPSEGGPP</sequence>
<dbReference type="EMBL" id="MFKF01000201">
    <property type="protein sequence ID" value="OGG50701.1"/>
    <property type="molecule type" value="Genomic_DNA"/>
</dbReference>
<reference evidence="1 2" key="1">
    <citation type="journal article" date="2016" name="Nat. Commun.">
        <title>Thousands of microbial genomes shed light on interconnected biogeochemical processes in an aquifer system.</title>
        <authorList>
            <person name="Anantharaman K."/>
            <person name="Brown C.T."/>
            <person name="Hug L.A."/>
            <person name="Sharon I."/>
            <person name="Castelle C.J."/>
            <person name="Probst A.J."/>
            <person name="Thomas B.C."/>
            <person name="Singh A."/>
            <person name="Wilkins M.J."/>
            <person name="Karaoz U."/>
            <person name="Brodie E.L."/>
            <person name="Williams K.H."/>
            <person name="Hubbard S.S."/>
            <person name="Banfield J.F."/>
        </authorList>
    </citation>
    <scope>NUCLEOTIDE SEQUENCE [LARGE SCALE GENOMIC DNA]</scope>
    <source>
        <strain evidence="2">RIFCSPLOWO2_12_FULL_64_10</strain>
    </source>
</reference>
<dbReference type="InterPro" id="IPR025984">
    <property type="entry name" value="DCTPP"/>
</dbReference>
<evidence type="ECO:0000313" key="2">
    <source>
        <dbReference type="Proteomes" id="UP000178606"/>
    </source>
</evidence>
<name>A0A1F6CNW7_HANXR</name>
<dbReference type="Proteomes" id="UP000178606">
    <property type="component" value="Unassembled WGS sequence"/>
</dbReference>
<accession>A0A1F6CNW7</accession>
<dbReference type="PIRSF" id="PIRSF029826">
    <property type="entry name" value="UCP029826_pph"/>
    <property type="match status" value="1"/>
</dbReference>
<evidence type="ECO:0008006" key="3">
    <source>
        <dbReference type="Google" id="ProtNLM"/>
    </source>
</evidence>